<dbReference type="SUPFAM" id="SSF103473">
    <property type="entry name" value="MFS general substrate transporter"/>
    <property type="match status" value="1"/>
</dbReference>
<dbReference type="CDD" id="cd17484">
    <property type="entry name" value="MFS_FBT"/>
    <property type="match status" value="1"/>
</dbReference>
<accession>A0AAV0TFW2</accession>
<organism evidence="9 10">
    <name type="scientific">Hyaloperonospora brassicae</name>
    <name type="common">Brassica downy mildew</name>
    <name type="synonym">Peronospora brassicae</name>
    <dbReference type="NCBI Taxonomy" id="162125"/>
    <lineage>
        <taxon>Eukaryota</taxon>
        <taxon>Sar</taxon>
        <taxon>Stramenopiles</taxon>
        <taxon>Oomycota</taxon>
        <taxon>Peronosporomycetes</taxon>
        <taxon>Peronosporales</taxon>
        <taxon>Peronosporaceae</taxon>
        <taxon>Hyaloperonospora</taxon>
    </lineage>
</organism>
<evidence type="ECO:0008006" key="11">
    <source>
        <dbReference type="Google" id="ProtNLM"/>
    </source>
</evidence>
<dbReference type="PANTHER" id="PTHR31585">
    <property type="entry name" value="FOLATE-BIOPTERIN TRANSPORTER 1, CHLOROPLASTIC"/>
    <property type="match status" value="1"/>
</dbReference>
<evidence type="ECO:0000256" key="5">
    <source>
        <dbReference type="ARBA" id="ARBA00022989"/>
    </source>
</evidence>
<proteinExistence type="inferred from homology"/>
<dbReference type="InterPro" id="IPR036259">
    <property type="entry name" value="MFS_trans_sf"/>
</dbReference>
<evidence type="ECO:0000256" key="8">
    <source>
        <dbReference type="SAM" id="Phobius"/>
    </source>
</evidence>
<feature type="transmembrane region" description="Helical" evidence="8">
    <location>
        <begin position="189"/>
        <end position="207"/>
    </location>
</feature>
<evidence type="ECO:0000256" key="1">
    <source>
        <dbReference type="ARBA" id="ARBA00004141"/>
    </source>
</evidence>
<dbReference type="Pfam" id="PF03092">
    <property type="entry name" value="BT1"/>
    <property type="match status" value="1"/>
</dbReference>
<keyword evidence="6 8" id="KW-0472">Membrane</keyword>
<dbReference type="NCBIfam" id="TIGR00788">
    <property type="entry name" value="fbt"/>
    <property type="match status" value="1"/>
</dbReference>
<evidence type="ECO:0000256" key="7">
    <source>
        <dbReference type="SAM" id="MobiDB-lite"/>
    </source>
</evidence>
<evidence type="ECO:0000313" key="9">
    <source>
        <dbReference type="EMBL" id="CAI5719842.1"/>
    </source>
</evidence>
<gene>
    <name evidence="9" type="ORF">HBR001_LOCUS2270</name>
</gene>
<keyword evidence="3" id="KW-0813">Transport</keyword>
<dbReference type="InterPro" id="IPR004324">
    <property type="entry name" value="FBT"/>
</dbReference>
<dbReference type="Proteomes" id="UP001162031">
    <property type="component" value="Unassembled WGS sequence"/>
</dbReference>
<dbReference type="EMBL" id="CANTFL010000251">
    <property type="protein sequence ID" value="CAI5719842.1"/>
    <property type="molecule type" value="Genomic_DNA"/>
</dbReference>
<evidence type="ECO:0000256" key="3">
    <source>
        <dbReference type="ARBA" id="ARBA00022448"/>
    </source>
</evidence>
<evidence type="ECO:0000256" key="4">
    <source>
        <dbReference type="ARBA" id="ARBA00022692"/>
    </source>
</evidence>
<feature type="transmembrane region" description="Helical" evidence="8">
    <location>
        <begin position="449"/>
        <end position="470"/>
    </location>
</feature>
<feature type="region of interest" description="Disordered" evidence="7">
    <location>
        <begin position="1"/>
        <end position="41"/>
    </location>
</feature>
<sequence>MTDSSPDCERASNGIRGRNKKTDVLSAMESGSGSTDRIFDTSVSDTEKALVSSMAAEQETKKDQKGPSTLSSAAAVVHWWQSMRLQFGDGLLLQIFCVYLTQGIRSTLCSLGTSYYLNETLALLPAQSEALRATAAIPWIVKPLYGLLSDSVPIGGTRRKSYLLIFSAVAATAYFALSVPGLIVTYERALVALVVASLGIAFCDVVIDGKVVEAARSEREDMAGNLQTLSWISLSIGSVLGSMVSGYALNSFGPLGVFFITAMGPLSVMLISIRIEEAAYVPQEDVGFLRTVQDQCRALASVVVDPICWRPMLWIFLSNALPPSVGEAMFTFKTSELGFTKSFLGFISTAGSFTLLGTTAVYNAYFRDMPFRRMFFRIQLASACVSFAEFVLVSRLNLAFGVGDRFFIFGDEILSDVVARLKHMPSLVLCAKICPPGIEGTMFALLMSIYNFSWSVASYGGSWLCSYLQISKTNFAGLATAVIIRSVAKVVPLLLLFMVPATVGISSSSLASKAKSAQTRKQSEGTSDSADDSAADVSVQA</sequence>
<comment type="subcellular location">
    <subcellularLocation>
        <location evidence="1">Membrane</location>
        <topology evidence="1">Multi-pass membrane protein</topology>
    </subcellularLocation>
</comment>
<feature type="region of interest" description="Disordered" evidence="7">
    <location>
        <begin position="509"/>
        <end position="541"/>
    </location>
</feature>
<evidence type="ECO:0000256" key="6">
    <source>
        <dbReference type="ARBA" id="ARBA00023136"/>
    </source>
</evidence>
<dbReference type="PANTHER" id="PTHR31585:SF6">
    <property type="entry name" value="FOLATE-BIOPTERIN TRANSPORTER 2-RELATED"/>
    <property type="match status" value="1"/>
</dbReference>
<comment type="similarity">
    <text evidence="2">Belongs to the major facilitator superfamily. Folate-biopterin transporter (TC 2.A.71) family.</text>
</comment>
<evidence type="ECO:0000313" key="10">
    <source>
        <dbReference type="Proteomes" id="UP001162031"/>
    </source>
</evidence>
<evidence type="ECO:0000256" key="2">
    <source>
        <dbReference type="ARBA" id="ARBA00007015"/>
    </source>
</evidence>
<dbReference type="AlphaFoldDB" id="A0AAV0TFW2"/>
<keyword evidence="10" id="KW-1185">Reference proteome</keyword>
<keyword evidence="4 8" id="KW-0812">Transmembrane</keyword>
<feature type="transmembrane region" description="Helical" evidence="8">
    <location>
        <begin position="162"/>
        <end position="183"/>
    </location>
</feature>
<keyword evidence="5 8" id="KW-1133">Transmembrane helix</keyword>
<feature type="transmembrane region" description="Helical" evidence="8">
    <location>
        <begin position="255"/>
        <end position="273"/>
    </location>
</feature>
<feature type="transmembrane region" description="Helical" evidence="8">
    <location>
        <begin position="343"/>
        <end position="362"/>
    </location>
</feature>
<reference evidence="9" key="1">
    <citation type="submission" date="2022-12" db="EMBL/GenBank/DDBJ databases">
        <authorList>
            <person name="Webb A."/>
        </authorList>
    </citation>
    <scope>NUCLEOTIDE SEQUENCE</scope>
    <source>
        <strain evidence="9">Hp1</strain>
    </source>
</reference>
<dbReference type="Gene3D" id="1.20.1250.20">
    <property type="entry name" value="MFS general substrate transporter like domains"/>
    <property type="match status" value="1"/>
</dbReference>
<feature type="transmembrane region" description="Helical" evidence="8">
    <location>
        <begin position="490"/>
        <end position="511"/>
    </location>
</feature>
<name>A0AAV0TFW2_HYABA</name>
<dbReference type="InterPro" id="IPR039309">
    <property type="entry name" value="BT1"/>
</dbReference>
<dbReference type="GO" id="GO:0016020">
    <property type="term" value="C:membrane"/>
    <property type="evidence" value="ECO:0007669"/>
    <property type="project" value="UniProtKB-SubCell"/>
</dbReference>
<feature type="transmembrane region" description="Helical" evidence="8">
    <location>
        <begin position="228"/>
        <end position="249"/>
    </location>
</feature>
<comment type="caution">
    <text evidence="9">The sequence shown here is derived from an EMBL/GenBank/DDBJ whole genome shotgun (WGS) entry which is preliminary data.</text>
</comment>
<protein>
    <recommendedName>
        <fullName evidence="11">Major facilitator superfamily (MFS) profile domain-containing protein</fullName>
    </recommendedName>
</protein>